<dbReference type="InterPro" id="IPR029044">
    <property type="entry name" value="Nucleotide-diphossugar_trans"/>
</dbReference>
<keyword evidence="3" id="KW-1185">Reference proteome</keyword>
<accession>A0A327RJ29</accession>
<dbReference type="Pfam" id="PF00535">
    <property type="entry name" value="Glycos_transf_2"/>
    <property type="match status" value="1"/>
</dbReference>
<evidence type="ECO:0000313" key="3">
    <source>
        <dbReference type="Proteomes" id="UP000248703"/>
    </source>
</evidence>
<keyword evidence="2" id="KW-0808">Transferase</keyword>
<dbReference type="GO" id="GO:0016758">
    <property type="term" value="F:hexosyltransferase activity"/>
    <property type="evidence" value="ECO:0007669"/>
    <property type="project" value="UniProtKB-ARBA"/>
</dbReference>
<reference evidence="2 3" key="1">
    <citation type="submission" date="2018-06" db="EMBL/GenBank/DDBJ databases">
        <title>Genomic Encyclopedia of Archaeal and Bacterial Type Strains, Phase II (KMG-II): from individual species to whole genera.</title>
        <authorList>
            <person name="Goeker M."/>
        </authorList>
    </citation>
    <scope>NUCLEOTIDE SEQUENCE [LARGE SCALE GENOMIC DNA]</scope>
    <source>
        <strain evidence="2 3">DSM 24464</strain>
    </source>
</reference>
<dbReference type="EMBL" id="QLLO01000002">
    <property type="protein sequence ID" value="RAJ16980.1"/>
    <property type="molecule type" value="Genomic_DNA"/>
</dbReference>
<evidence type="ECO:0000259" key="1">
    <source>
        <dbReference type="Pfam" id="PF00535"/>
    </source>
</evidence>
<name>A0A327RJ29_9FLAO</name>
<comment type="caution">
    <text evidence="2">The sequence shown here is derived from an EMBL/GenBank/DDBJ whole genome shotgun (WGS) entry which is preliminary data.</text>
</comment>
<dbReference type="InterPro" id="IPR001173">
    <property type="entry name" value="Glyco_trans_2-like"/>
</dbReference>
<sequence>MFNPLVSIIIPSFNRGHIIPETLDSILAQDYSNWECIIVDDGSTDNTAQIVNAYCKKDTRFKFLDRPKHKPKGANACRNYGFELCNGEYIQFLDSDDLLSKNKLSSQLKRAKHTNADIVTCKWGRFTTHEDFKIKESLLYKDYNPAYQLLIAYGDLKSFLPSHVFLVKKEIFLKSGLWNEALKINQDGELFCRVIYQSNSIAFDSNCHVKYRAASDNKTSNLSSLAKAIDLTQSWKLIAEYLNTKDKDKFKSYIDFGKSYAFEVLKVNFKNEIFKNFYFYRNQLMRFVKKKINQK</sequence>
<gene>
    <name evidence="2" type="ORF">LY08_00758</name>
</gene>
<dbReference type="SUPFAM" id="SSF53448">
    <property type="entry name" value="Nucleotide-diphospho-sugar transferases"/>
    <property type="match status" value="1"/>
</dbReference>
<dbReference type="PANTHER" id="PTHR22916:SF3">
    <property type="entry name" value="UDP-GLCNAC:BETAGAL BETA-1,3-N-ACETYLGLUCOSAMINYLTRANSFERASE-LIKE PROTEIN 1"/>
    <property type="match status" value="1"/>
</dbReference>
<dbReference type="Gene3D" id="3.90.550.10">
    <property type="entry name" value="Spore Coat Polysaccharide Biosynthesis Protein SpsA, Chain A"/>
    <property type="match status" value="1"/>
</dbReference>
<protein>
    <submittedName>
        <fullName evidence="2">Glycosyl transferase family 2</fullName>
    </submittedName>
</protein>
<dbReference type="OrthoDB" id="9815829at2"/>
<dbReference type="RefSeq" id="WP_111659095.1">
    <property type="nucleotide sequence ID" value="NZ_QLLO01000002.1"/>
</dbReference>
<evidence type="ECO:0000313" key="2">
    <source>
        <dbReference type="EMBL" id="RAJ16980.1"/>
    </source>
</evidence>
<dbReference type="PANTHER" id="PTHR22916">
    <property type="entry name" value="GLYCOSYLTRANSFERASE"/>
    <property type="match status" value="1"/>
</dbReference>
<organism evidence="2 3">
    <name type="scientific">Olleya aquimaris</name>
    <dbReference type="NCBI Taxonomy" id="639310"/>
    <lineage>
        <taxon>Bacteria</taxon>
        <taxon>Pseudomonadati</taxon>
        <taxon>Bacteroidota</taxon>
        <taxon>Flavobacteriia</taxon>
        <taxon>Flavobacteriales</taxon>
        <taxon>Flavobacteriaceae</taxon>
    </lineage>
</organism>
<dbReference type="CDD" id="cd00761">
    <property type="entry name" value="Glyco_tranf_GTA_type"/>
    <property type="match status" value="1"/>
</dbReference>
<feature type="domain" description="Glycosyltransferase 2-like" evidence="1">
    <location>
        <begin position="7"/>
        <end position="172"/>
    </location>
</feature>
<proteinExistence type="predicted"/>
<dbReference type="Proteomes" id="UP000248703">
    <property type="component" value="Unassembled WGS sequence"/>
</dbReference>
<dbReference type="AlphaFoldDB" id="A0A327RJ29"/>